<accession>A0AAD4CEN4</accession>
<dbReference type="Gene3D" id="3.40.50.2000">
    <property type="entry name" value="Glycogen Phosphorylase B"/>
    <property type="match status" value="2"/>
</dbReference>
<reference evidence="7" key="1">
    <citation type="journal article" date="2019" name="Beilstein J. Org. Chem.">
        <title>Nanangenines: drimane sesquiterpenoids as the dominant metabolite cohort of a novel Australian fungus, Aspergillus nanangensis.</title>
        <authorList>
            <person name="Lacey H.J."/>
            <person name="Gilchrist C.L.M."/>
            <person name="Crombie A."/>
            <person name="Kalaitzis J.A."/>
            <person name="Vuong D."/>
            <person name="Rutledge P.J."/>
            <person name="Turner P."/>
            <person name="Pitt J.I."/>
            <person name="Lacey E."/>
            <person name="Chooi Y.H."/>
            <person name="Piggott A.M."/>
        </authorList>
    </citation>
    <scope>NUCLEOTIDE SEQUENCE</scope>
    <source>
        <strain evidence="7">MST-FP2251</strain>
    </source>
</reference>
<organism evidence="7 8">
    <name type="scientific">Aspergillus nanangensis</name>
    <dbReference type="NCBI Taxonomy" id="2582783"/>
    <lineage>
        <taxon>Eukaryota</taxon>
        <taxon>Fungi</taxon>
        <taxon>Dikarya</taxon>
        <taxon>Ascomycota</taxon>
        <taxon>Pezizomycotina</taxon>
        <taxon>Eurotiomycetes</taxon>
        <taxon>Eurotiomycetidae</taxon>
        <taxon>Eurotiales</taxon>
        <taxon>Aspergillaceae</taxon>
        <taxon>Aspergillus</taxon>
        <taxon>Aspergillus subgen. Circumdati</taxon>
    </lineage>
</organism>
<sequence>MAAVVQTPPGTSSGPINTMSLDDWPGQGIEGLADDNDQVRFSREGLNTGARILGDGRVDIHIDQHKSHLLGPWKQAQRPGIHSFGEPGQTDGAGRPFPKDERKSFPKDERKSFPLQLNLVIQVIGSRGDIQPFIALGRELKADGHRVRLATHLAFRELVLDGGLEFFDIGGDPAELMAFMVKNPGLFPGLKAIRTGAIQKRRREMKEIINGCWKSCFKRSDDTDLHHVQEDPWSKTSDNRQRAFVADAIIANPPSLAHIHCAQRLGIPLHVMFTMPWSPTQSFPHPLAILHPQNLKPTVANFVSYGIVDMVVWQGLGDILNTFRKNALALQSLDTSTAPSILHKLHVPHSYLWSPALLPKPPDWPDNIDVCGFGFLLSEVNYTPSKEIDAFLKAGPKPIYVGFGSIVVDDPIKLTKIVFEAVQKTGQRALISKGWGNLGVGEVDVPDNILIIGNCPHDWLFRQVSCVIHHGGAGTTAAGLSLGRPTIIVPFFGDQQFWGDIVARAGAGPAPIPHKHLNPQNLSEAIEQALKPSTLERAQTIARNMQEESGVRHGVYSFYRHLNLQSLRCSIFPDRPAAWHLKHTDINLSAFAAMVLVKSGKISPDELVLHRPMEYDTFRDPTNPLAASAQVLLGAIVSFVTGLADAPREIALDIVSAARVMRQPHEHLDLATCRAARAAILSPDPPPQENNVEDEEVQVEVDEQGDIEVSDGGTTQEDTGDVDNELDANGNAKISSIDRKRNLQLQKAKTMSSSMTPPKPGKVNILLETALQGSKMSKKMLKLIIWLPADVSLSMARGFHNAPKLYHDPTVKDTPQVMGIRSGFKVAGKELRDGLYFGIKGLGTLPRYGLKHEGATGMFKGIGKAVGGVFLKPTAGLWGLAGYPLSGMIRCINDALGKHQKCMIAVGRISQGLEEMQESTPQDRADVSRRWIAIEKDLKKSKKRSRSHMQDSVHAG</sequence>
<dbReference type="InterPro" id="IPR002213">
    <property type="entry name" value="UDP_glucos_trans"/>
</dbReference>
<evidence type="ECO:0000259" key="6">
    <source>
        <dbReference type="Pfam" id="PF06722"/>
    </source>
</evidence>
<dbReference type="Pfam" id="PF06722">
    <property type="entry name" value="EryCIII-like_C"/>
    <property type="match status" value="1"/>
</dbReference>
<dbReference type="SUPFAM" id="SSF53756">
    <property type="entry name" value="UDP-Glycosyltransferase/glycogen phosphorylase"/>
    <property type="match status" value="1"/>
</dbReference>
<evidence type="ECO:0000256" key="2">
    <source>
        <dbReference type="ARBA" id="ARBA00022679"/>
    </source>
</evidence>
<dbReference type="GO" id="GO:0006629">
    <property type="term" value="P:lipid metabolic process"/>
    <property type="evidence" value="ECO:0007669"/>
    <property type="project" value="UniProtKB-KW"/>
</dbReference>
<evidence type="ECO:0000313" key="7">
    <source>
        <dbReference type="EMBL" id="KAF9885030.1"/>
    </source>
</evidence>
<dbReference type="PANTHER" id="PTHR48050">
    <property type="entry name" value="STEROL 3-BETA-GLUCOSYLTRANSFERASE"/>
    <property type="match status" value="1"/>
</dbReference>
<dbReference type="InterPro" id="IPR050426">
    <property type="entry name" value="Glycosyltransferase_28"/>
</dbReference>
<dbReference type="GO" id="GO:0005975">
    <property type="term" value="P:carbohydrate metabolic process"/>
    <property type="evidence" value="ECO:0007669"/>
    <property type="project" value="InterPro"/>
</dbReference>
<dbReference type="CDD" id="cd03784">
    <property type="entry name" value="GT1_Gtf-like"/>
    <property type="match status" value="1"/>
</dbReference>
<dbReference type="InterPro" id="IPR004276">
    <property type="entry name" value="GlycoTrans_28_N"/>
</dbReference>
<dbReference type="FunFam" id="3.40.50.2000:FF:000009">
    <property type="entry name" value="Sterol 3-beta-glucosyltransferase UGT80A2"/>
    <property type="match status" value="1"/>
</dbReference>
<dbReference type="InterPro" id="IPR010610">
    <property type="entry name" value="EryCIII-like_C"/>
</dbReference>
<feature type="region of interest" description="Disordered" evidence="4">
    <location>
        <begin position="77"/>
        <end position="108"/>
    </location>
</feature>
<evidence type="ECO:0000256" key="4">
    <source>
        <dbReference type="SAM" id="MobiDB-lite"/>
    </source>
</evidence>
<evidence type="ECO:0000256" key="3">
    <source>
        <dbReference type="ARBA" id="ARBA00023098"/>
    </source>
</evidence>
<feature type="domain" description="Erythromycin biosynthesis protein CIII-like C-terminal" evidence="6">
    <location>
        <begin position="444"/>
        <end position="545"/>
    </location>
</feature>
<evidence type="ECO:0000256" key="1">
    <source>
        <dbReference type="ARBA" id="ARBA00004184"/>
    </source>
</evidence>
<dbReference type="GO" id="GO:0016906">
    <property type="term" value="F:sterol 3-beta-glucosyltransferase activity"/>
    <property type="evidence" value="ECO:0007669"/>
    <property type="project" value="UniProtKB-ARBA"/>
</dbReference>
<dbReference type="AlphaFoldDB" id="A0AAD4CEN4"/>
<reference evidence="7" key="2">
    <citation type="submission" date="2020-02" db="EMBL/GenBank/DDBJ databases">
        <authorList>
            <person name="Gilchrist C.L.M."/>
            <person name="Chooi Y.-H."/>
        </authorList>
    </citation>
    <scope>NUCLEOTIDE SEQUENCE</scope>
    <source>
        <strain evidence="7">MST-FP2251</strain>
    </source>
</reference>
<dbReference type="EMBL" id="VCAU01000105">
    <property type="protein sequence ID" value="KAF9885030.1"/>
    <property type="molecule type" value="Genomic_DNA"/>
</dbReference>
<keyword evidence="8" id="KW-1185">Reference proteome</keyword>
<comment type="caution">
    <text evidence="7">The sequence shown here is derived from an EMBL/GenBank/DDBJ whole genome shotgun (WGS) entry which is preliminary data.</text>
</comment>
<dbReference type="Proteomes" id="UP001194746">
    <property type="component" value="Unassembled WGS sequence"/>
</dbReference>
<dbReference type="GO" id="GO:0012505">
    <property type="term" value="C:endomembrane system"/>
    <property type="evidence" value="ECO:0007669"/>
    <property type="project" value="UniProtKB-SubCell"/>
</dbReference>
<feature type="domain" description="Glycosyltransferase family 28 N-terminal" evidence="5">
    <location>
        <begin position="120"/>
        <end position="193"/>
    </location>
</feature>
<evidence type="ECO:0000259" key="5">
    <source>
        <dbReference type="Pfam" id="PF03033"/>
    </source>
</evidence>
<keyword evidence="2" id="KW-0808">Transferase</keyword>
<feature type="compositionally biased region" description="Basic and acidic residues" evidence="4">
    <location>
        <begin position="97"/>
        <end position="108"/>
    </location>
</feature>
<dbReference type="PANTHER" id="PTHR48050:SF13">
    <property type="entry name" value="STEROL 3-BETA-GLUCOSYLTRANSFERASE UGT80A2"/>
    <property type="match status" value="1"/>
</dbReference>
<comment type="subcellular location">
    <subcellularLocation>
        <location evidence="1">Endomembrane system</location>
        <topology evidence="1">Peripheral membrane protein</topology>
    </subcellularLocation>
</comment>
<dbReference type="FunFam" id="3.40.50.2000:FF:000100">
    <property type="entry name" value="Glycosyltransferase family 1 protein"/>
    <property type="match status" value="1"/>
</dbReference>
<gene>
    <name evidence="7" type="ORF">FE257_000761</name>
</gene>
<evidence type="ECO:0000313" key="8">
    <source>
        <dbReference type="Proteomes" id="UP001194746"/>
    </source>
</evidence>
<proteinExistence type="predicted"/>
<evidence type="ECO:0008006" key="9">
    <source>
        <dbReference type="Google" id="ProtNLM"/>
    </source>
</evidence>
<name>A0AAD4CEN4_ASPNN</name>
<protein>
    <recommendedName>
        <fullName evidence="9">Glycosyltransferase family 28 N-terminal domain-containing protein</fullName>
    </recommendedName>
</protein>
<keyword evidence="3" id="KW-0443">Lipid metabolism</keyword>
<feature type="region of interest" description="Disordered" evidence="4">
    <location>
        <begin position="705"/>
        <end position="729"/>
    </location>
</feature>
<dbReference type="Pfam" id="PF03033">
    <property type="entry name" value="Glyco_transf_28"/>
    <property type="match status" value="1"/>
</dbReference>